<keyword evidence="2" id="KW-0716">Sensory transduction</keyword>
<dbReference type="PANTHER" id="PTHR47429:SF7">
    <property type="entry name" value="GATA-FACTOR"/>
    <property type="match status" value="1"/>
</dbReference>
<feature type="domain" description="PAS" evidence="17">
    <location>
        <begin position="610"/>
        <end position="663"/>
    </location>
</feature>
<feature type="compositionally biased region" description="Polar residues" evidence="16">
    <location>
        <begin position="738"/>
        <end position="750"/>
    </location>
</feature>
<evidence type="ECO:0000256" key="11">
    <source>
        <dbReference type="ARBA" id="ARBA00023125"/>
    </source>
</evidence>
<feature type="domain" description="GATA-type" evidence="18">
    <location>
        <begin position="845"/>
        <end position="872"/>
    </location>
</feature>
<dbReference type="InterPro" id="IPR013088">
    <property type="entry name" value="Znf_NHR/GATA"/>
</dbReference>
<feature type="compositionally biased region" description="Low complexity" evidence="16">
    <location>
        <begin position="894"/>
        <end position="908"/>
    </location>
</feature>
<evidence type="ECO:0000259" key="17">
    <source>
        <dbReference type="PROSITE" id="PS50112"/>
    </source>
</evidence>
<keyword evidence="20" id="KW-1185">Reference proteome</keyword>
<feature type="domain" description="PAS" evidence="17">
    <location>
        <begin position="305"/>
        <end position="327"/>
    </location>
</feature>
<evidence type="ECO:0000256" key="9">
    <source>
        <dbReference type="ARBA" id="ARBA00022991"/>
    </source>
</evidence>
<keyword evidence="4" id="KW-0288">FMN</keyword>
<dbReference type="GO" id="GO:0043565">
    <property type="term" value="F:sequence-specific DNA binding"/>
    <property type="evidence" value="ECO:0007669"/>
    <property type="project" value="InterPro"/>
</dbReference>
<feature type="compositionally biased region" description="Polar residues" evidence="16">
    <location>
        <begin position="192"/>
        <end position="216"/>
    </location>
</feature>
<dbReference type="InterPro" id="IPR000679">
    <property type="entry name" value="Znf_GATA"/>
</dbReference>
<evidence type="ECO:0000313" key="20">
    <source>
        <dbReference type="Proteomes" id="UP000186955"/>
    </source>
</evidence>
<proteinExistence type="predicted"/>
<gene>
    <name evidence="19" type="ORF">PENSUB_6961</name>
</gene>
<dbReference type="CDD" id="cd00130">
    <property type="entry name" value="PAS"/>
    <property type="match status" value="3"/>
</dbReference>
<evidence type="ECO:0000256" key="5">
    <source>
        <dbReference type="ARBA" id="ARBA00022723"/>
    </source>
</evidence>
<dbReference type="EMBL" id="MNBE01000622">
    <property type="protein sequence ID" value="OKP02889.1"/>
    <property type="molecule type" value="Genomic_DNA"/>
</dbReference>
<protein>
    <submittedName>
        <fullName evidence="19">White collar 1 protein</fullName>
    </submittedName>
</protein>
<dbReference type="GO" id="GO:0006355">
    <property type="term" value="P:regulation of DNA-templated transcription"/>
    <property type="evidence" value="ECO:0007669"/>
    <property type="project" value="InterPro"/>
</dbReference>
<dbReference type="Proteomes" id="UP000186955">
    <property type="component" value="Unassembled WGS sequence"/>
</dbReference>
<dbReference type="PANTHER" id="PTHR47429">
    <property type="entry name" value="PROTEIN TWIN LOV 1"/>
    <property type="match status" value="1"/>
</dbReference>
<dbReference type="Pfam" id="PF00320">
    <property type="entry name" value="GATA"/>
    <property type="match status" value="1"/>
</dbReference>
<organism evidence="19 20">
    <name type="scientific">Penicillium subrubescens</name>
    <dbReference type="NCBI Taxonomy" id="1316194"/>
    <lineage>
        <taxon>Eukaryota</taxon>
        <taxon>Fungi</taxon>
        <taxon>Dikarya</taxon>
        <taxon>Ascomycota</taxon>
        <taxon>Pezizomycotina</taxon>
        <taxon>Eurotiomycetes</taxon>
        <taxon>Eurotiomycetidae</taxon>
        <taxon>Eurotiales</taxon>
        <taxon>Aspergillaceae</taxon>
        <taxon>Penicillium</taxon>
    </lineage>
</organism>
<keyword evidence="10" id="KW-0805">Transcription regulation</keyword>
<keyword evidence="9" id="KW-0157">Chromophore</keyword>
<keyword evidence="7 15" id="KW-0863">Zinc-finger</keyword>
<evidence type="ECO:0000313" key="19">
    <source>
        <dbReference type="EMBL" id="OKP02889.1"/>
    </source>
</evidence>
<evidence type="ECO:0000256" key="3">
    <source>
        <dbReference type="ARBA" id="ARBA00022630"/>
    </source>
</evidence>
<dbReference type="InterPro" id="IPR000014">
    <property type="entry name" value="PAS"/>
</dbReference>
<dbReference type="Pfam" id="PF13426">
    <property type="entry name" value="PAS_9"/>
    <property type="match status" value="2"/>
</dbReference>
<dbReference type="FunFam" id="3.30.450.20:FF:000064">
    <property type="entry name" value="Vivid PAS protein VVD"/>
    <property type="match status" value="1"/>
</dbReference>
<keyword evidence="6" id="KW-0677">Repeat</keyword>
<dbReference type="GO" id="GO:0005634">
    <property type="term" value="C:nucleus"/>
    <property type="evidence" value="ECO:0007669"/>
    <property type="project" value="TreeGrafter"/>
</dbReference>
<evidence type="ECO:0000256" key="2">
    <source>
        <dbReference type="ARBA" id="ARBA00022606"/>
    </source>
</evidence>
<keyword evidence="1" id="KW-0600">Photoreceptor protein</keyword>
<evidence type="ECO:0000256" key="14">
    <source>
        <dbReference type="ARBA" id="ARBA00023170"/>
    </source>
</evidence>
<dbReference type="SMART" id="SM00091">
    <property type="entry name" value="PAS"/>
    <property type="match status" value="3"/>
</dbReference>
<dbReference type="PROSITE" id="PS50114">
    <property type="entry name" value="GATA_ZN_FINGER_2"/>
    <property type="match status" value="1"/>
</dbReference>
<feature type="region of interest" description="Disordered" evidence="16">
    <location>
        <begin position="659"/>
        <end position="685"/>
    </location>
</feature>
<dbReference type="AlphaFoldDB" id="A0A1Q5TRP1"/>
<feature type="compositionally biased region" description="Low complexity" evidence="16">
    <location>
        <begin position="151"/>
        <end position="160"/>
    </location>
</feature>
<feature type="domain" description="PAS" evidence="17">
    <location>
        <begin position="479"/>
        <end position="542"/>
    </location>
</feature>
<dbReference type="Gene3D" id="3.30.450.20">
    <property type="entry name" value="PAS domain"/>
    <property type="match status" value="3"/>
</dbReference>
<evidence type="ECO:0000256" key="6">
    <source>
        <dbReference type="ARBA" id="ARBA00022737"/>
    </source>
</evidence>
<dbReference type="InterPro" id="IPR035965">
    <property type="entry name" value="PAS-like_dom_sf"/>
</dbReference>
<dbReference type="SUPFAM" id="SSF57716">
    <property type="entry name" value="Glucocorticoid receptor-like (DNA-binding domain)"/>
    <property type="match status" value="1"/>
</dbReference>
<dbReference type="NCBIfam" id="TIGR00229">
    <property type="entry name" value="sensory_box"/>
    <property type="match status" value="2"/>
</dbReference>
<evidence type="ECO:0000256" key="15">
    <source>
        <dbReference type="PROSITE-ProRule" id="PRU00094"/>
    </source>
</evidence>
<dbReference type="GO" id="GO:0009881">
    <property type="term" value="F:photoreceptor activity"/>
    <property type="evidence" value="ECO:0007669"/>
    <property type="project" value="UniProtKB-KW"/>
</dbReference>
<evidence type="ECO:0000256" key="16">
    <source>
        <dbReference type="SAM" id="MobiDB-lite"/>
    </source>
</evidence>
<feature type="region of interest" description="Disordered" evidence="16">
    <location>
        <begin position="1"/>
        <end position="40"/>
    </location>
</feature>
<name>A0A1Q5TRP1_9EURO</name>
<evidence type="ECO:0000256" key="1">
    <source>
        <dbReference type="ARBA" id="ARBA00022543"/>
    </source>
</evidence>
<feature type="region of interest" description="Disordered" evidence="16">
    <location>
        <begin position="885"/>
        <end position="908"/>
    </location>
</feature>
<accession>A0A1Q5TRP1</accession>
<evidence type="ECO:0000256" key="4">
    <source>
        <dbReference type="ARBA" id="ARBA00022643"/>
    </source>
</evidence>
<evidence type="ECO:0000256" key="13">
    <source>
        <dbReference type="ARBA" id="ARBA00023163"/>
    </source>
</evidence>
<evidence type="ECO:0000256" key="10">
    <source>
        <dbReference type="ARBA" id="ARBA00023015"/>
    </source>
</evidence>
<keyword evidence="11" id="KW-0238">DNA-binding</keyword>
<keyword evidence="3" id="KW-0285">Flavoprotein</keyword>
<dbReference type="OrthoDB" id="447251at2759"/>
<keyword evidence="5" id="KW-0479">Metal-binding</keyword>
<evidence type="ECO:0000259" key="18">
    <source>
        <dbReference type="PROSITE" id="PS50114"/>
    </source>
</evidence>
<dbReference type="InterPro" id="IPR013655">
    <property type="entry name" value="PAS_fold_3"/>
</dbReference>
<comment type="caution">
    <text evidence="19">The sequence shown here is derived from an EMBL/GenBank/DDBJ whole genome shotgun (WGS) entry which is preliminary data.</text>
</comment>
<keyword evidence="8" id="KW-0862">Zinc</keyword>
<feature type="region of interest" description="Disordered" evidence="16">
    <location>
        <begin position="145"/>
        <end position="220"/>
    </location>
</feature>
<dbReference type="FunFam" id="3.30.50.10:FF:000065">
    <property type="entry name" value="GATA transcription factor LreA"/>
    <property type="match status" value="1"/>
</dbReference>
<dbReference type="CDD" id="cd00202">
    <property type="entry name" value="ZnF_GATA"/>
    <property type="match status" value="1"/>
</dbReference>
<evidence type="ECO:0000256" key="12">
    <source>
        <dbReference type="ARBA" id="ARBA00023159"/>
    </source>
</evidence>
<dbReference type="SMART" id="SM00401">
    <property type="entry name" value="ZnF_GATA"/>
    <property type="match status" value="1"/>
</dbReference>
<keyword evidence="12" id="KW-0010">Activator</keyword>
<keyword evidence="13" id="KW-0804">Transcription</keyword>
<dbReference type="PROSITE" id="PS50112">
    <property type="entry name" value="PAS"/>
    <property type="match status" value="3"/>
</dbReference>
<reference evidence="19 20" key="1">
    <citation type="submission" date="2016-10" db="EMBL/GenBank/DDBJ databases">
        <title>Genome sequence of the ascomycete fungus Penicillium subrubescens.</title>
        <authorList>
            <person name="De Vries R.P."/>
            <person name="Peng M."/>
            <person name="Dilokpimol A."/>
            <person name="Hilden K."/>
            <person name="Makela M.R."/>
            <person name="Grigoriev I."/>
            <person name="Riley R."/>
            <person name="Granchi Z."/>
        </authorList>
    </citation>
    <scope>NUCLEOTIDE SEQUENCE [LARGE SCALE GENOMIC DNA]</scope>
    <source>
        <strain evidence="19 20">CBS 132785</strain>
    </source>
</reference>
<keyword evidence="14" id="KW-0675">Receptor</keyword>
<sequence>MANPMNNFDLEYSAATRDDDSPDAQEGVPSHLRSSLSDPSLMGYPNSHVASYPFADMLPQDFDSTLQSFDQNPRAQGELEGRLSNVMLAYDAPTTGVSMTMGLDSSGAFAFDIPTTYPATTMSLVPSMDDSQLQSAFSFHQSMSQAGQYMPQQQAPPLQQARRDPYNGHATNTTTTSTETFEDSDFSRASDRSQQLNLRPVQESQQFSSYGQTQPTGLAPYRGTQPVAIQPKKAIAAVKDDLSPGLSTPDAASTEHTGIYSSSGFDILGVLSRVAMRPNPKINIGAVDLSCAFVLCDITREDHPIVYVSDAFERLTGYTKAEIVGRNCRFLQGPDGQIIPGAKRAFVDGQTVHRLRSTIHDRSEIQASIINYRKGGQPFMNLITMIPIQWNSEDYRFYVGFQVDLVEKPDAVQARNPDGTYSINYQRDQLPQYVVPPAEAYRLRPDLATQFGHDEVTAILNAVGVPGSGVSRHYLDRILVENTDDVIHVMSFNCEFLYISPSCKRILEYDPVELVGKTLSTICHPSDIGPVIRDLRASTTPAPVSVVYRIRQKYKGYMWFESHGAWHIDPSQGRKYMVMTGRPRAVYSLEQVAQLGSKAALAENDIWAKVSLSGVILFVTSKVKPVLGRSPDDLIGKSMHELMDPDNDPNAITDALDAAANGQGHDDGSSKSGEPPSFRHQMRHKKGHYLSAHTTLYCGDSHNARPSFLVAQIRLARAFPPSSAAASAAEDEELANVPGSSKTTTLTTSDPNPPSQYGALGQRMPFLSTLIGLNGLPTGNRSISPSDAPATFFTELNPTRGSSWQIELRELEKQNRVLADELQRLLARRKKRKRKQSTISVEKACAMCSTKNTPEWRRGPSGNRDLCNSCGLRWAKQVRNKAQAAASGNGAVPTTSAAAAAATATTQG</sequence>
<dbReference type="Gene3D" id="3.30.50.10">
    <property type="entry name" value="Erythroid Transcription Factor GATA-1, subunit A"/>
    <property type="match status" value="1"/>
</dbReference>
<feature type="region of interest" description="Disordered" evidence="16">
    <location>
        <begin position="724"/>
        <end position="760"/>
    </location>
</feature>
<evidence type="ECO:0000256" key="7">
    <source>
        <dbReference type="ARBA" id="ARBA00022771"/>
    </source>
</evidence>
<dbReference type="Pfam" id="PF08447">
    <property type="entry name" value="PAS_3"/>
    <property type="match status" value="1"/>
</dbReference>
<dbReference type="STRING" id="1316194.A0A1Q5TRP1"/>
<dbReference type="GO" id="GO:0008270">
    <property type="term" value="F:zinc ion binding"/>
    <property type="evidence" value="ECO:0007669"/>
    <property type="project" value="UniProtKB-KW"/>
</dbReference>
<dbReference type="SUPFAM" id="SSF55785">
    <property type="entry name" value="PYP-like sensor domain (PAS domain)"/>
    <property type="match status" value="3"/>
</dbReference>
<evidence type="ECO:0000256" key="8">
    <source>
        <dbReference type="ARBA" id="ARBA00022833"/>
    </source>
</evidence>